<dbReference type="OrthoDB" id="6022633at2759"/>
<dbReference type="AlphaFoldDB" id="A0A9U8ELJ3"/>
<name>A0A9U8ELJ3_BIOGL</name>
<feature type="region of interest" description="Disordered" evidence="1">
    <location>
        <begin position="434"/>
        <end position="465"/>
    </location>
</feature>
<organism evidence="2 4">
    <name type="scientific">Biomphalaria glabrata</name>
    <name type="common">Bloodfluke planorb</name>
    <name type="synonym">Freshwater snail</name>
    <dbReference type="NCBI Taxonomy" id="6526"/>
    <lineage>
        <taxon>Eukaryota</taxon>
        <taxon>Metazoa</taxon>
        <taxon>Spiralia</taxon>
        <taxon>Lophotrochozoa</taxon>
        <taxon>Mollusca</taxon>
        <taxon>Gastropoda</taxon>
        <taxon>Heterobranchia</taxon>
        <taxon>Euthyneura</taxon>
        <taxon>Panpulmonata</taxon>
        <taxon>Hygrophila</taxon>
        <taxon>Lymnaeoidea</taxon>
        <taxon>Planorbidae</taxon>
        <taxon>Biomphalaria</taxon>
    </lineage>
</organism>
<evidence type="ECO:0000313" key="4">
    <source>
        <dbReference type="RefSeq" id="XP_013092860.2"/>
    </source>
</evidence>
<feature type="compositionally biased region" description="Polar residues" evidence="1">
    <location>
        <begin position="354"/>
        <end position="367"/>
    </location>
</feature>
<dbReference type="GeneID" id="106076580"/>
<feature type="compositionally biased region" description="Low complexity" evidence="1">
    <location>
        <begin position="286"/>
        <end position="298"/>
    </location>
</feature>
<feature type="region of interest" description="Disordered" evidence="1">
    <location>
        <begin position="354"/>
        <end position="404"/>
    </location>
</feature>
<feature type="region of interest" description="Disordered" evidence="1">
    <location>
        <begin position="286"/>
        <end position="318"/>
    </location>
</feature>
<dbReference type="PANTHER" id="PTHR28601:SF1">
    <property type="entry name" value="COILED-COIL DOMAIN-CONTAINING PROTEIN 24"/>
    <property type="match status" value="1"/>
</dbReference>
<feature type="compositionally biased region" description="Low complexity" evidence="1">
    <location>
        <begin position="434"/>
        <end position="443"/>
    </location>
</feature>
<keyword evidence="2" id="KW-1185">Reference proteome</keyword>
<sequence>MEAYVKPPSLWHLVEEIVQPNEHAEIREMLGVSLVEQSLELHQEISTLIEIWRQIRDERTEILTSPRFLPEPPNQRDHLVKEICFFVESVKEKATQKGVNPELILRKHNNDVLNYAVETARPESAMSHVSQTSDGRETPMMPLAKDRYQASDMKDELKVVNKQLNYLDFDQVCESLRSTLIKEINQLIEDAQFLQNCIDNEVELRDCTTPGLRSREPTLTELREERSLLEKELLAVGSLTATPVVTKPNFIIDKKLPYTPPSSSDSSPPLLTNYYDTHIPGLDGFSDDSPSFSSRPGPVKASHKIVLSATSPSKPTSFKLKATEDRVVSPKTNLLINRLADIPNKPLIMRSNKLTQAKSSQSDSNLKPNDLKLSPNDQSLTQASVKQEGSKGDGRPKRRSVSTGRLRVVDVSNIVEVHSGKGDSAAECFTFSSGTSSISSSPFSPTPPPYTLNTDSMPRPSSAHANRFRKMVMGCRDGE</sequence>
<reference evidence="3 4" key="1">
    <citation type="submission" date="2025-04" db="UniProtKB">
        <authorList>
            <consortium name="RefSeq"/>
        </authorList>
    </citation>
    <scope>IDENTIFICATION</scope>
</reference>
<accession>A0A9U8ELJ3</accession>
<evidence type="ECO:0000313" key="3">
    <source>
        <dbReference type="RefSeq" id="XP_013092859.2"/>
    </source>
</evidence>
<dbReference type="Pfam" id="PF15669">
    <property type="entry name" value="CCDC24"/>
    <property type="match status" value="1"/>
</dbReference>
<protein>
    <submittedName>
        <fullName evidence="3 4">Uncharacterized protein LOC106076580</fullName>
    </submittedName>
</protein>
<feature type="compositionally biased region" description="Polar residues" evidence="1">
    <location>
        <begin position="375"/>
        <end position="387"/>
    </location>
</feature>
<proteinExistence type="predicted"/>
<dbReference type="Proteomes" id="UP001165740">
    <property type="component" value="Chromosome 5"/>
</dbReference>
<dbReference type="PANTHER" id="PTHR28601">
    <property type="entry name" value="COILED-COIL DOMAIN-CONTAINING PROTEIN 24"/>
    <property type="match status" value="1"/>
</dbReference>
<dbReference type="RefSeq" id="XP_013092860.2">
    <property type="nucleotide sequence ID" value="XM_013237406.2"/>
</dbReference>
<dbReference type="InterPro" id="IPR031367">
    <property type="entry name" value="CCDC24"/>
</dbReference>
<gene>
    <name evidence="3 4" type="primary">LOC106076580</name>
</gene>
<evidence type="ECO:0000313" key="2">
    <source>
        <dbReference type="Proteomes" id="UP001165740"/>
    </source>
</evidence>
<dbReference type="OMA" id="RANHEVG"/>
<evidence type="ECO:0000256" key="1">
    <source>
        <dbReference type="SAM" id="MobiDB-lite"/>
    </source>
</evidence>
<dbReference type="RefSeq" id="XP_013092859.2">
    <property type="nucleotide sequence ID" value="XM_013237405.2"/>
</dbReference>
<dbReference type="KEGG" id="bgt:106076580"/>